<dbReference type="Proteomes" id="UP001171945">
    <property type="component" value="Unassembled WGS sequence"/>
</dbReference>
<accession>A0ABT7VTN3</accession>
<gene>
    <name evidence="1" type="ORF">QUF54_06115</name>
</gene>
<protein>
    <submittedName>
        <fullName evidence="1">Uncharacterized protein</fullName>
    </submittedName>
</protein>
<sequence>MSSYFLLGGVHPETTLKIPKLKLWTPNNGHIGVQSFSFGSVSGWTLGGKTFDNASWKPVFSGHR</sequence>
<evidence type="ECO:0000313" key="1">
    <source>
        <dbReference type="EMBL" id="MDM8562913.1"/>
    </source>
</evidence>
<organism evidence="1 2">
    <name type="scientific">Candidatus Marithioploca araucensis</name>
    <dbReference type="NCBI Taxonomy" id="70273"/>
    <lineage>
        <taxon>Bacteria</taxon>
        <taxon>Pseudomonadati</taxon>
        <taxon>Pseudomonadota</taxon>
        <taxon>Gammaproteobacteria</taxon>
        <taxon>Thiotrichales</taxon>
        <taxon>Thiotrichaceae</taxon>
        <taxon>Candidatus Marithioploca</taxon>
    </lineage>
</organism>
<dbReference type="EMBL" id="JAUCGM010000348">
    <property type="protein sequence ID" value="MDM8562913.1"/>
    <property type="molecule type" value="Genomic_DNA"/>
</dbReference>
<reference evidence="1" key="1">
    <citation type="submission" date="2023-06" db="EMBL/GenBank/DDBJ databases">
        <title>Uncultivated large filamentous bacteria from sulfidic sediments reveal new species and different genomic features in energy metabolism and defense.</title>
        <authorList>
            <person name="Fonseca A."/>
        </authorList>
    </citation>
    <scope>NUCLEOTIDE SEQUENCE</scope>
    <source>
        <strain evidence="1">HSG4</strain>
    </source>
</reference>
<keyword evidence="2" id="KW-1185">Reference proteome</keyword>
<evidence type="ECO:0000313" key="2">
    <source>
        <dbReference type="Proteomes" id="UP001171945"/>
    </source>
</evidence>
<name>A0ABT7VTN3_9GAMM</name>
<proteinExistence type="predicted"/>
<feature type="non-terminal residue" evidence="1">
    <location>
        <position position="64"/>
    </location>
</feature>
<comment type="caution">
    <text evidence="1">The sequence shown here is derived from an EMBL/GenBank/DDBJ whole genome shotgun (WGS) entry which is preliminary data.</text>
</comment>